<protein>
    <submittedName>
        <fullName evidence="2">MerR family transcriptional regulator</fullName>
    </submittedName>
</protein>
<dbReference type="RefSeq" id="WP_301711137.1">
    <property type="nucleotide sequence ID" value="NZ_SDWY01000002.1"/>
</dbReference>
<evidence type="ECO:0000259" key="1">
    <source>
        <dbReference type="Pfam" id="PF13411"/>
    </source>
</evidence>
<gene>
    <name evidence="2" type="ORF">EVC35_04540</name>
</gene>
<feature type="domain" description="HTH merR-type" evidence="1">
    <location>
        <begin position="33"/>
        <end position="93"/>
    </location>
</feature>
<dbReference type="SUPFAM" id="SSF46955">
    <property type="entry name" value="Putative DNA-binding domain"/>
    <property type="match status" value="1"/>
</dbReference>
<dbReference type="CDD" id="cd01105">
    <property type="entry name" value="HTH_GlnR-like"/>
    <property type="match status" value="1"/>
</dbReference>
<evidence type="ECO:0000313" key="2">
    <source>
        <dbReference type="EMBL" id="MDN6900275.1"/>
    </source>
</evidence>
<dbReference type="GO" id="GO:0006355">
    <property type="term" value="P:regulation of DNA-templated transcription"/>
    <property type="evidence" value="ECO:0007669"/>
    <property type="project" value="InterPro"/>
</dbReference>
<dbReference type="Proteomes" id="UP001167919">
    <property type="component" value="Unassembled WGS sequence"/>
</dbReference>
<proteinExistence type="predicted"/>
<name>A0AAJ1RAK3_9LACO</name>
<sequence>MDTDKATEKFGQTLNVNHLIHSMIREDNVVIGISDLAEATGVSQTQLRYWLEKNYIKSCGDEKKKKFAYGTVFRVRIIKGYLDEGFTLSSAVKHADQHSVMVRAFKQVIGDRLLNVSEDDYGALIDFGVFDPQPDKHLYARVTEKETKFELHDAD</sequence>
<organism evidence="2 3">
    <name type="scientific">Oenococcus sicerae</name>
    <dbReference type="NCBI Taxonomy" id="2203724"/>
    <lineage>
        <taxon>Bacteria</taxon>
        <taxon>Bacillati</taxon>
        <taxon>Bacillota</taxon>
        <taxon>Bacilli</taxon>
        <taxon>Lactobacillales</taxon>
        <taxon>Lactobacillaceae</taxon>
        <taxon>Oenococcus</taxon>
    </lineage>
</organism>
<dbReference type="AlphaFoldDB" id="A0AAJ1RAK3"/>
<evidence type="ECO:0000313" key="3">
    <source>
        <dbReference type="Proteomes" id="UP001167919"/>
    </source>
</evidence>
<dbReference type="EMBL" id="SDWY01000002">
    <property type="protein sequence ID" value="MDN6900275.1"/>
    <property type="molecule type" value="Genomic_DNA"/>
</dbReference>
<dbReference type="InterPro" id="IPR009061">
    <property type="entry name" value="DNA-bd_dom_put_sf"/>
</dbReference>
<comment type="caution">
    <text evidence="2">The sequence shown here is derived from an EMBL/GenBank/DDBJ whole genome shotgun (WGS) entry which is preliminary data.</text>
</comment>
<dbReference type="GO" id="GO:0003677">
    <property type="term" value="F:DNA binding"/>
    <property type="evidence" value="ECO:0007669"/>
    <property type="project" value="InterPro"/>
</dbReference>
<dbReference type="Gene3D" id="1.10.1660.10">
    <property type="match status" value="1"/>
</dbReference>
<dbReference type="InterPro" id="IPR000551">
    <property type="entry name" value="MerR-type_HTH_dom"/>
</dbReference>
<dbReference type="Pfam" id="PF13411">
    <property type="entry name" value="MerR_1"/>
    <property type="match status" value="1"/>
</dbReference>
<reference evidence="2" key="1">
    <citation type="submission" date="2019-01" db="EMBL/GenBank/DDBJ databases">
        <title>Oenococcus sicerae UCMA17102.</title>
        <authorList>
            <person name="Cousin F.J."/>
            <person name="Le Guellec R."/>
            <person name="Cretenet M."/>
        </authorList>
    </citation>
    <scope>NUCLEOTIDE SEQUENCE</scope>
    <source>
        <strain evidence="2">UCMA17102</strain>
    </source>
</reference>
<accession>A0AAJ1RAK3</accession>